<dbReference type="GO" id="GO:0016020">
    <property type="term" value="C:membrane"/>
    <property type="evidence" value="ECO:0007669"/>
    <property type="project" value="UniProtKB-SubCell"/>
</dbReference>
<keyword evidence="2" id="KW-0433">Leucine-rich repeat</keyword>
<dbReference type="Gene3D" id="3.80.10.10">
    <property type="entry name" value="Ribonuclease Inhibitor"/>
    <property type="match status" value="2"/>
</dbReference>
<dbReference type="PANTHER" id="PTHR48007:SF86">
    <property type="entry name" value="(WILD MALAYSIAN BANANA) HYPOTHETICAL PROTEIN"/>
    <property type="match status" value="1"/>
</dbReference>
<dbReference type="EMBL" id="JAAGAX010000001">
    <property type="protein sequence ID" value="KAF2325585.1"/>
    <property type="molecule type" value="Genomic_DNA"/>
</dbReference>
<dbReference type="InterPro" id="IPR013210">
    <property type="entry name" value="LRR_N_plant-typ"/>
</dbReference>
<keyword evidence="3" id="KW-0677">Repeat</keyword>
<keyword evidence="6" id="KW-1185">Reference proteome</keyword>
<dbReference type="Pfam" id="PF08263">
    <property type="entry name" value="LRRNT_2"/>
    <property type="match status" value="1"/>
</dbReference>
<evidence type="ECO:0000313" key="5">
    <source>
        <dbReference type="EMBL" id="KAF2325585.1"/>
    </source>
</evidence>
<dbReference type="AlphaFoldDB" id="A0A6A6NK79"/>
<dbReference type="PANTHER" id="PTHR48007">
    <property type="entry name" value="LEUCINE-RICH REPEAT RECEPTOR-LIKE PROTEIN KINASE PXC1"/>
    <property type="match status" value="1"/>
</dbReference>
<evidence type="ECO:0000256" key="3">
    <source>
        <dbReference type="ARBA" id="ARBA00022737"/>
    </source>
</evidence>
<dbReference type="Proteomes" id="UP000467840">
    <property type="component" value="Chromosome 5"/>
</dbReference>
<dbReference type="SUPFAM" id="SSF56112">
    <property type="entry name" value="Protein kinase-like (PK-like)"/>
    <property type="match status" value="1"/>
</dbReference>
<evidence type="ECO:0000256" key="1">
    <source>
        <dbReference type="ARBA" id="ARBA00004370"/>
    </source>
</evidence>
<dbReference type="SUPFAM" id="SSF52058">
    <property type="entry name" value="L domain-like"/>
    <property type="match status" value="1"/>
</dbReference>
<organism evidence="5 6">
    <name type="scientific">Hevea brasiliensis</name>
    <name type="common">Para rubber tree</name>
    <name type="synonym">Siphonia brasiliensis</name>
    <dbReference type="NCBI Taxonomy" id="3981"/>
    <lineage>
        <taxon>Eukaryota</taxon>
        <taxon>Viridiplantae</taxon>
        <taxon>Streptophyta</taxon>
        <taxon>Embryophyta</taxon>
        <taxon>Tracheophyta</taxon>
        <taxon>Spermatophyta</taxon>
        <taxon>Magnoliopsida</taxon>
        <taxon>eudicotyledons</taxon>
        <taxon>Gunneridae</taxon>
        <taxon>Pentapetalae</taxon>
        <taxon>rosids</taxon>
        <taxon>fabids</taxon>
        <taxon>Malpighiales</taxon>
        <taxon>Euphorbiaceae</taxon>
        <taxon>Crotonoideae</taxon>
        <taxon>Micrandreae</taxon>
        <taxon>Hevea</taxon>
    </lineage>
</organism>
<feature type="domain" description="Leucine-rich repeat-containing N-terminal plant-type" evidence="4">
    <location>
        <begin position="3"/>
        <end position="44"/>
    </location>
</feature>
<dbReference type="Gene3D" id="1.10.510.10">
    <property type="entry name" value="Transferase(Phosphotransferase) domain 1"/>
    <property type="match status" value="1"/>
</dbReference>
<dbReference type="InterPro" id="IPR032675">
    <property type="entry name" value="LRR_dom_sf"/>
</dbReference>
<dbReference type="InterPro" id="IPR046959">
    <property type="entry name" value="PRK1-6/SRF4-like"/>
</dbReference>
<protein>
    <recommendedName>
        <fullName evidence="4">Leucine-rich repeat-containing N-terminal plant-type domain-containing protein</fullName>
    </recommendedName>
</protein>
<proteinExistence type="predicted"/>
<accession>A0A6A6NK79</accession>
<comment type="subcellular location">
    <subcellularLocation>
        <location evidence="1">Membrane</location>
    </subcellularLocation>
</comment>
<sequence>MLSSDISCLKSIRDSVEDPHNLLRSSWNFKNDSDGFICSFTGVERWHPNENRVLSLTLPKMELKCQCPRRIGNCTSLTGLDLSGNEFHGPKRIPLVTRLHISFNNFSGEIPSSTADCSLLNVLNLDHNRLIIIFHKKLVGSVGSKTFSVSHNLLSGPVPIFANATVSADAYANNNGLCGGPMKRCPESPRKFNWRFDYSFKGEGKKKVLNWPLRMKITTSIAKGLAWLHYCSSFCVAHLKISSKCVLFNKKFEPKLSNFGMSTFINSNEGELKQGFLNGC</sequence>
<reference evidence="5 6" key="1">
    <citation type="journal article" date="2020" name="Mol. Plant">
        <title>The Chromosome-Based Rubber Tree Genome Provides New Insights into Spurge Genome Evolution and Rubber Biosynthesis.</title>
        <authorList>
            <person name="Liu J."/>
            <person name="Shi C."/>
            <person name="Shi C.C."/>
            <person name="Li W."/>
            <person name="Zhang Q.J."/>
            <person name="Zhang Y."/>
            <person name="Li K."/>
            <person name="Lu H.F."/>
            <person name="Shi C."/>
            <person name="Zhu S.T."/>
            <person name="Xiao Z.Y."/>
            <person name="Nan H."/>
            <person name="Yue Y."/>
            <person name="Zhu X.G."/>
            <person name="Wu Y."/>
            <person name="Hong X.N."/>
            <person name="Fan G.Y."/>
            <person name="Tong Y."/>
            <person name="Zhang D."/>
            <person name="Mao C.L."/>
            <person name="Liu Y.L."/>
            <person name="Hao S.J."/>
            <person name="Liu W.Q."/>
            <person name="Lv M.Q."/>
            <person name="Zhang H.B."/>
            <person name="Liu Y."/>
            <person name="Hu-Tang G.R."/>
            <person name="Wang J.P."/>
            <person name="Wang J.H."/>
            <person name="Sun Y.H."/>
            <person name="Ni S.B."/>
            <person name="Chen W.B."/>
            <person name="Zhang X.C."/>
            <person name="Jiao Y.N."/>
            <person name="Eichler E.E."/>
            <person name="Li G.H."/>
            <person name="Liu X."/>
            <person name="Gao L.Z."/>
        </authorList>
    </citation>
    <scope>NUCLEOTIDE SEQUENCE [LARGE SCALE GENOMIC DNA]</scope>
    <source>
        <strain evidence="6">cv. GT1</strain>
        <tissue evidence="5">Leaf</tissue>
    </source>
</reference>
<dbReference type="InterPro" id="IPR011009">
    <property type="entry name" value="Kinase-like_dom_sf"/>
</dbReference>
<dbReference type="Pfam" id="PF00560">
    <property type="entry name" value="LRR_1"/>
    <property type="match status" value="1"/>
</dbReference>
<evidence type="ECO:0000313" key="6">
    <source>
        <dbReference type="Proteomes" id="UP000467840"/>
    </source>
</evidence>
<evidence type="ECO:0000256" key="2">
    <source>
        <dbReference type="ARBA" id="ARBA00022614"/>
    </source>
</evidence>
<name>A0A6A6NK79_HEVBR</name>
<evidence type="ECO:0000259" key="4">
    <source>
        <dbReference type="Pfam" id="PF08263"/>
    </source>
</evidence>
<gene>
    <name evidence="5" type="ORF">GH714_030812</name>
</gene>
<dbReference type="InterPro" id="IPR001611">
    <property type="entry name" value="Leu-rich_rpt"/>
</dbReference>
<comment type="caution">
    <text evidence="5">The sequence shown here is derived from an EMBL/GenBank/DDBJ whole genome shotgun (WGS) entry which is preliminary data.</text>
</comment>